<evidence type="ECO:0000256" key="1">
    <source>
        <dbReference type="ARBA" id="ARBA00004370"/>
    </source>
</evidence>
<dbReference type="OrthoDB" id="185373at2759"/>
<dbReference type="PROSITE" id="PS00154">
    <property type="entry name" value="ATPASE_E1_E2"/>
    <property type="match status" value="1"/>
</dbReference>
<dbReference type="GO" id="GO:0003723">
    <property type="term" value="F:RNA binding"/>
    <property type="evidence" value="ECO:0007669"/>
    <property type="project" value="InterPro"/>
</dbReference>
<evidence type="ECO:0000256" key="3">
    <source>
        <dbReference type="ARBA" id="ARBA00022737"/>
    </source>
</evidence>
<dbReference type="NCBIfam" id="TIGR00756">
    <property type="entry name" value="PPR"/>
    <property type="match status" value="4"/>
</dbReference>
<evidence type="ECO:0000256" key="7">
    <source>
        <dbReference type="SAM" id="Phobius"/>
    </source>
</evidence>
<dbReference type="PANTHER" id="PTHR47926:SF437">
    <property type="entry name" value="PENTACOTRIPEPTIDE-REPEAT REGION OF PRORP DOMAIN-CONTAINING PROTEIN"/>
    <property type="match status" value="1"/>
</dbReference>
<feature type="repeat" description="PPR" evidence="6">
    <location>
        <begin position="252"/>
        <end position="286"/>
    </location>
</feature>
<keyword evidence="5 7" id="KW-0472">Membrane</keyword>
<dbReference type="Gene3D" id="2.70.150.10">
    <property type="entry name" value="Calcium-transporting ATPase, cytoplasmic transduction domain A"/>
    <property type="match status" value="1"/>
</dbReference>
<gene>
    <name evidence="8" type="ORF">IFM89_034552</name>
</gene>
<dbReference type="InterPro" id="IPR011990">
    <property type="entry name" value="TPR-like_helical_dom_sf"/>
</dbReference>
<dbReference type="Pfam" id="PF01535">
    <property type="entry name" value="PPR"/>
    <property type="match status" value="3"/>
</dbReference>
<evidence type="ECO:0000256" key="5">
    <source>
        <dbReference type="ARBA" id="ARBA00023136"/>
    </source>
</evidence>
<comment type="subcellular location">
    <subcellularLocation>
        <location evidence="1">Membrane</location>
    </subcellularLocation>
</comment>
<keyword evidence="3" id="KW-0677">Repeat</keyword>
<feature type="repeat" description="PPR" evidence="6">
    <location>
        <begin position="217"/>
        <end position="251"/>
    </location>
</feature>
<evidence type="ECO:0000256" key="2">
    <source>
        <dbReference type="ARBA" id="ARBA00022692"/>
    </source>
</evidence>
<dbReference type="InterPro" id="IPR018303">
    <property type="entry name" value="ATPase_P-typ_P_site"/>
</dbReference>
<dbReference type="Pfam" id="PF13041">
    <property type="entry name" value="PPR_2"/>
    <property type="match status" value="2"/>
</dbReference>
<reference evidence="8 9" key="1">
    <citation type="submission" date="2020-10" db="EMBL/GenBank/DDBJ databases">
        <title>The Coptis chinensis genome and diversification of protoberbering-type alkaloids.</title>
        <authorList>
            <person name="Wang B."/>
            <person name="Shu S."/>
            <person name="Song C."/>
            <person name="Liu Y."/>
        </authorList>
    </citation>
    <scope>NUCLEOTIDE SEQUENCE [LARGE SCALE GENOMIC DNA]</scope>
    <source>
        <strain evidence="8">HL-2020</strain>
        <tissue evidence="8">Leaf</tissue>
    </source>
</reference>
<dbReference type="InterPro" id="IPR046848">
    <property type="entry name" value="E_motif"/>
</dbReference>
<keyword evidence="9" id="KW-1185">Reference proteome</keyword>
<dbReference type="Pfam" id="PF12854">
    <property type="entry name" value="PPR_1"/>
    <property type="match status" value="1"/>
</dbReference>
<sequence>MYVKFGNMVSSRKVFDEMPFRNQVSWTAVVVGYARCGDTCMSKELFDCMPEKDSAAYNAMIDAYVKSGNMSFAKELFDQIPEKNIVSWSTLIDGYCKNGDLGAARLFFDAMPEKNLVSWNTMISGYSQNKQPCQALELFREMQSSSMFQPDNVTVVSILPAIADLGALDFGCWVHGYVQRKGLNRASNVCTALIDMFAKCGETVKAKQVFGRIHNRETPSWNAMINGFALNGHAKEALEVFSEMLKEGVKPNEITMIGVLSACNHAGLVDEGKKWFKLMENYGIIPRIEHYGCMVDILGRAGRVEEAEELMMNMPYELNSIVLSSFLFACGCRGDVMRAEKFIRKAFDIEPWNDGNYIMMRNLYAGEKRWKEVEEIKGLMRKYRAKKEESKILKFLGFMWNPLSWVMEAAALMVLILTQPGQGEIEAVVIATGVHTFFWKAAHLVKNITHVGNFQQVLRSIGKFCICSIALGMLVELIVIYGIQKRKYRPGIDTLLVLLIGGIPIAMPTVLSVTMAIGSHCLSQQGAITKRMTAIEEMAGMDVLCSDKTGTLTLNKLTVDKNMIEVLL</sequence>
<name>A0A835LTX4_9MAGN</name>
<dbReference type="InterPro" id="IPR023298">
    <property type="entry name" value="ATPase_P-typ_TM_dom_sf"/>
</dbReference>
<dbReference type="InterPro" id="IPR002885">
    <property type="entry name" value="PPR_rpt"/>
</dbReference>
<dbReference type="PANTHER" id="PTHR47926">
    <property type="entry name" value="PENTATRICOPEPTIDE REPEAT-CONTAINING PROTEIN"/>
    <property type="match status" value="1"/>
</dbReference>
<dbReference type="FunFam" id="1.25.40.10:FF:000348">
    <property type="entry name" value="Pentatricopeptide repeat-containing protein chloroplastic"/>
    <property type="match status" value="1"/>
</dbReference>
<dbReference type="FunFam" id="1.25.40.10:FF:000090">
    <property type="entry name" value="Pentatricopeptide repeat-containing protein, chloroplastic"/>
    <property type="match status" value="1"/>
</dbReference>
<feature type="transmembrane region" description="Helical" evidence="7">
    <location>
        <begin position="461"/>
        <end position="483"/>
    </location>
</feature>
<evidence type="ECO:0000313" key="8">
    <source>
        <dbReference type="EMBL" id="KAF9603219.1"/>
    </source>
</evidence>
<dbReference type="SUPFAM" id="SSF81665">
    <property type="entry name" value="Calcium ATPase, transmembrane domain M"/>
    <property type="match status" value="1"/>
</dbReference>
<evidence type="ECO:0008006" key="10">
    <source>
        <dbReference type="Google" id="ProtNLM"/>
    </source>
</evidence>
<accession>A0A835LTX4</accession>
<dbReference type="Pfam" id="PF20431">
    <property type="entry name" value="E_motif"/>
    <property type="match status" value="1"/>
</dbReference>
<evidence type="ECO:0000313" key="9">
    <source>
        <dbReference type="Proteomes" id="UP000631114"/>
    </source>
</evidence>
<dbReference type="PROSITE" id="PS51375">
    <property type="entry name" value="PPR"/>
    <property type="match status" value="4"/>
</dbReference>
<dbReference type="Proteomes" id="UP000631114">
    <property type="component" value="Unassembled WGS sequence"/>
</dbReference>
<dbReference type="EMBL" id="JADFTS010000006">
    <property type="protein sequence ID" value="KAF9603219.1"/>
    <property type="molecule type" value="Genomic_DNA"/>
</dbReference>
<feature type="repeat" description="PPR" evidence="6">
    <location>
        <begin position="84"/>
        <end position="118"/>
    </location>
</feature>
<dbReference type="Gene3D" id="1.20.1110.10">
    <property type="entry name" value="Calcium-transporting ATPase, transmembrane domain"/>
    <property type="match status" value="1"/>
</dbReference>
<dbReference type="GO" id="GO:0016020">
    <property type="term" value="C:membrane"/>
    <property type="evidence" value="ECO:0007669"/>
    <property type="project" value="UniProtKB-SubCell"/>
</dbReference>
<keyword evidence="2 7" id="KW-0812">Transmembrane</keyword>
<evidence type="ECO:0000256" key="6">
    <source>
        <dbReference type="PROSITE-ProRule" id="PRU00708"/>
    </source>
</evidence>
<dbReference type="GO" id="GO:0009451">
    <property type="term" value="P:RNA modification"/>
    <property type="evidence" value="ECO:0007669"/>
    <property type="project" value="InterPro"/>
</dbReference>
<feature type="repeat" description="PPR" evidence="6">
    <location>
        <begin position="53"/>
        <end position="83"/>
    </location>
</feature>
<proteinExistence type="predicted"/>
<keyword evidence="4 7" id="KW-1133">Transmembrane helix</keyword>
<dbReference type="AlphaFoldDB" id="A0A835LTX4"/>
<protein>
    <recommendedName>
        <fullName evidence="10">Pentatricopeptide repeat-containing protein</fullName>
    </recommendedName>
</protein>
<evidence type="ECO:0000256" key="4">
    <source>
        <dbReference type="ARBA" id="ARBA00022989"/>
    </source>
</evidence>
<comment type="caution">
    <text evidence="8">The sequence shown here is derived from an EMBL/GenBank/DDBJ whole genome shotgun (WGS) entry which is preliminary data.</text>
</comment>
<dbReference type="Gene3D" id="3.40.50.1000">
    <property type="entry name" value="HAD superfamily/HAD-like"/>
    <property type="match status" value="1"/>
</dbReference>
<dbReference type="Gene3D" id="3.40.1110.10">
    <property type="entry name" value="Calcium-transporting ATPase, cytoplasmic domain N"/>
    <property type="match status" value="1"/>
</dbReference>
<feature type="transmembrane region" description="Helical" evidence="7">
    <location>
        <begin position="495"/>
        <end position="517"/>
    </location>
</feature>
<dbReference type="Gene3D" id="1.25.40.10">
    <property type="entry name" value="Tetratricopeptide repeat domain"/>
    <property type="match status" value="3"/>
</dbReference>
<dbReference type="InterPro" id="IPR023214">
    <property type="entry name" value="HAD_sf"/>
</dbReference>
<dbReference type="InterPro" id="IPR046960">
    <property type="entry name" value="PPR_At4g14850-like_plant"/>
</dbReference>
<organism evidence="8 9">
    <name type="scientific">Coptis chinensis</name>
    <dbReference type="NCBI Taxonomy" id="261450"/>
    <lineage>
        <taxon>Eukaryota</taxon>
        <taxon>Viridiplantae</taxon>
        <taxon>Streptophyta</taxon>
        <taxon>Embryophyta</taxon>
        <taxon>Tracheophyta</taxon>
        <taxon>Spermatophyta</taxon>
        <taxon>Magnoliopsida</taxon>
        <taxon>Ranunculales</taxon>
        <taxon>Ranunculaceae</taxon>
        <taxon>Coptidoideae</taxon>
        <taxon>Coptis</taxon>
    </lineage>
</organism>
<dbReference type="InterPro" id="IPR023299">
    <property type="entry name" value="ATPase_P-typ_cyto_dom_N"/>
</dbReference>
<dbReference type="GO" id="GO:0000166">
    <property type="term" value="F:nucleotide binding"/>
    <property type="evidence" value="ECO:0007669"/>
    <property type="project" value="InterPro"/>
</dbReference>